<keyword evidence="5" id="KW-0862">Zinc</keyword>
<proteinExistence type="predicted"/>
<dbReference type="EMBL" id="VYZD01003159">
    <property type="protein sequence ID" value="NWR95583.1"/>
    <property type="molecule type" value="Genomic_DNA"/>
</dbReference>
<keyword evidence="4 7" id="KW-0863">Zinc-finger</keyword>
<dbReference type="SUPFAM" id="SSF57667">
    <property type="entry name" value="beta-beta-alpha zinc fingers"/>
    <property type="match status" value="1"/>
</dbReference>
<dbReference type="InterPro" id="IPR036236">
    <property type="entry name" value="Znf_C2H2_sf"/>
</dbReference>
<evidence type="ECO:0000256" key="7">
    <source>
        <dbReference type="PROSITE-ProRule" id="PRU00042"/>
    </source>
</evidence>
<reference evidence="9 10" key="1">
    <citation type="submission" date="2019-09" db="EMBL/GenBank/DDBJ databases">
        <title>Bird 10,000 Genomes (B10K) Project - Family phase.</title>
        <authorList>
            <person name="Zhang G."/>
        </authorList>
    </citation>
    <scope>NUCLEOTIDE SEQUENCE [LARGE SCALE GENOMIC DNA]</scope>
    <source>
        <strain evidence="9">B10K-DU-003-06</strain>
    </source>
</reference>
<dbReference type="PROSITE" id="PS50157">
    <property type="entry name" value="ZINC_FINGER_C2H2_2"/>
    <property type="match status" value="1"/>
</dbReference>
<keyword evidence="10" id="KW-1185">Reference proteome</keyword>
<dbReference type="InterPro" id="IPR013087">
    <property type="entry name" value="Znf_C2H2_type"/>
</dbReference>
<dbReference type="GO" id="GO:0000981">
    <property type="term" value="F:DNA-binding transcription factor activity, RNA polymerase II-specific"/>
    <property type="evidence" value="ECO:0007669"/>
    <property type="project" value="TreeGrafter"/>
</dbReference>
<dbReference type="GO" id="GO:0000978">
    <property type="term" value="F:RNA polymerase II cis-regulatory region sequence-specific DNA binding"/>
    <property type="evidence" value="ECO:0007669"/>
    <property type="project" value="TreeGrafter"/>
</dbReference>
<feature type="non-terminal residue" evidence="9">
    <location>
        <position position="1"/>
    </location>
</feature>
<sequence>SLSQSADLVEQQGLQRRVKGYICLECGKSFNWSSNLIHHQHSHTGEWRYTCRECGK</sequence>
<dbReference type="Proteomes" id="UP000529852">
    <property type="component" value="Unassembled WGS sequence"/>
</dbReference>
<dbReference type="FunFam" id="3.30.160.60:FF:000011">
    <property type="entry name" value="zinc finger protein 615 isoform X1"/>
    <property type="match status" value="1"/>
</dbReference>
<dbReference type="AlphaFoldDB" id="A0A7K5BHR7"/>
<keyword evidence="3" id="KW-0677">Repeat</keyword>
<evidence type="ECO:0000313" key="9">
    <source>
        <dbReference type="EMBL" id="NWR95583.1"/>
    </source>
</evidence>
<evidence type="ECO:0000256" key="1">
    <source>
        <dbReference type="ARBA" id="ARBA00004123"/>
    </source>
</evidence>
<feature type="domain" description="C2H2-type" evidence="8">
    <location>
        <begin position="21"/>
        <end position="48"/>
    </location>
</feature>
<feature type="non-terminal residue" evidence="9">
    <location>
        <position position="56"/>
    </location>
</feature>
<accession>A0A7K5BHR7</accession>
<evidence type="ECO:0000256" key="3">
    <source>
        <dbReference type="ARBA" id="ARBA00022737"/>
    </source>
</evidence>
<evidence type="ECO:0000313" key="10">
    <source>
        <dbReference type="Proteomes" id="UP000529852"/>
    </source>
</evidence>
<dbReference type="PROSITE" id="PS00028">
    <property type="entry name" value="ZINC_FINGER_C2H2_1"/>
    <property type="match status" value="1"/>
</dbReference>
<dbReference type="GO" id="GO:0005634">
    <property type="term" value="C:nucleus"/>
    <property type="evidence" value="ECO:0007669"/>
    <property type="project" value="UniProtKB-SubCell"/>
</dbReference>
<organism evidence="9 10">
    <name type="scientific">Furnarius figulus</name>
    <dbReference type="NCBI Taxonomy" id="463165"/>
    <lineage>
        <taxon>Eukaryota</taxon>
        <taxon>Metazoa</taxon>
        <taxon>Chordata</taxon>
        <taxon>Craniata</taxon>
        <taxon>Vertebrata</taxon>
        <taxon>Euteleostomi</taxon>
        <taxon>Archelosauria</taxon>
        <taxon>Archosauria</taxon>
        <taxon>Dinosauria</taxon>
        <taxon>Saurischia</taxon>
        <taxon>Theropoda</taxon>
        <taxon>Coelurosauria</taxon>
        <taxon>Aves</taxon>
        <taxon>Neognathae</taxon>
        <taxon>Neoaves</taxon>
        <taxon>Telluraves</taxon>
        <taxon>Australaves</taxon>
        <taxon>Passeriformes</taxon>
        <taxon>Furnariidae</taxon>
        <taxon>Furnarius</taxon>
    </lineage>
</organism>
<dbReference type="GO" id="GO:0008270">
    <property type="term" value="F:zinc ion binding"/>
    <property type="evidence" value="ECO:0007669"/>
    <property type="project" value="UniProtKB-KW"/>
</dbReference>
<comment type="subcellular location">
    <subcellularLocation>
        <location evidence="1">Nucleus</location>
    </subcellularLocation>
</comment>
<comment type="caution">
    <text evidence="9">The sequence shown here is derived from an EMBL/GenBank/DDBJ whole genome shotgun (WGS) entry which is preliminary data.</text>
</comment>
<evidence type="ECO:0000259" key="8">
    <source>
        <dbReference type="PROSITE" id="PS50157"/>
    </source>
</evidence>
<evidence type="ECO:0000256" key="4">
    <source>
        <dbReference type="ARBA" id="ARBA00022771"/>
    </source>
</evidence>
<keyword evidence="2" id="KW-0479">Metal-binding</keyword>
<dbReference type="PANTHER" id="PTHR23226:SF85">
    <property type="entry name" value="ZINC FINGER PROTEIN 397"/>
    <property type="match status" value="1"/>
</dbReference>
<dbReference type="Gene3D" id="3.30.160.60">
    <property type="entry name" value="Classic Zinc Finger"/>
    <property type="match status" value="1"/>
</dbReference>
<evidence type="ECO:0000256" key="6">
    <source>
        <dbReference type="ARBA" id="ARBA00023242"/>
    </source>
</evidence>
<protein>
    <submittedName>
        <fullName evidence="9">ZSCA2 protein</fullName>
    </submittedName>
</protein>
<keyword evidence="6" id="KW-0539">Nucleus</keyword>
<dbReference type="PANTHER" id="PTHR23226">
    <property type="entry name" value="ZINC FINGER AND SCAN DOMAIN-CONTAINING"/>
    <property type="match status" value="1"/>
</dbReference>
<evidence type="ECO:0000256" key="5">
    <source>
        <dbReference type="ARBA" id="ARBA00022833"/>
    </source>
</evidence>
<name>A0A7K5BHR7_9FURN</name>
<evidence type="ECO:0000256" key="2">
    <source>
        <dbReference type="ARBA" id="ARBA00022723"/>
    </source>
</evidence>
<gene>
    <name evidence="9" type="primary">Zscan2_0</name>
    <name evidence="9" type="ORF">FURFIG_R04560</name>
</gene>